<evidence type="ECO:0000313" key="2">
    <source>
        <dbReference type="EMBL" id="ALS74078.1"/>
    </source>
</evidence>
<name>A0A0U2YR44_9BACL</name>
<feature type="transmembrane region" description="Helical" evidence="1">
    <location>
        <begin position="230"/>
        <end position="253"/>
    </location>
</feature>
<dbReference type="STRING" id="200991.AUC31_01885"/>
<keyword evidence="1" id="KW-0472">Membrane</keyword>
<keyword evidence="3" id="KW-1185">Reference proteome</keyword>
<sequence>MKNLLLLEWRKVKVPVLTVLFFCTVLSIYLCSSIYKSYALEEQLEAWEVGTTIFNLLFPLIAVIPTGWLLYYEKKNGFLNYTLPRTSKKQYLLAKWIVMSGSAFTLVFTIFFVSALVVLFVNNPIDVHYGLIDPITVNIVPSTEANHLAGSLFVNQPLVYAALLSFWKGILAALLATMGFIFSLYIQNLFIILTGPFVYLMLDNYILAMLRLEAYRFIVSFEPTSVTTSAITVFSFLTGPLLALLLMTLFILYMRYVKKTTDWV</sequence>
<evidence type="ECO:0000256" key="1">
    <source>
        <dbReference type="SAM" id="Phobius"/>
    </source>
</evidence>
<feature type="transmembrane region" description="Helical" evidence="1">
    <location>
        <begin position="189"/>
        <end position="210"/>
    </location>
</feature>
<gene>
    <name evidence="2" type="ORF">AUC31_01885</name>
</gene>
<dbReference type="OrthoDB" id="1976445at2"/>
<feature type="transmembrane region" description="Helical" evidence="1">
    <location>
        <begin position="158"/>
        <end position="182"/>
    </location>
</feature>
<dbReference type="AlphaFoldDB" id="A0A0U2YR44"/>
<keyword evidence="1" id="KW-1133">Transmembrane helix</keyword>
<dbReference type="Proteomes" id="UP000067683">
    <property type="component" value="Chromosome"/>
</dbReference>
<keyword evidence="1" id="KW-0812">Transmembrane</keyword>
<evidence type="ECO:0000313" key="3">
    <source>
        <dbReference type="Proteomes" id="UP000067683"/>
    </source>
</evidence>
<proteinExistence type="predicted"/>
<dbReference type="KEGG" id="prt:AUC31_01885"/>
<accession>A0A0U2YR44</accession>
<protein>
    <submittedName>
        <fullName evidence="2">Uncharacterized protein</fullName>
    </submittedName>
</protein>
<reference evidence="2" key="1">
    <citation type="submission" date="2016-01" db="EMBL/GenBank/DDBJ databases">
        <title>Complete genome of Planococcus rifietoensis type strain M8.</title>
        <authorList>
            <person name="See-Too W.S."/>
        </authorList>
    </citation>
    <scope>NUCLEOTIDE SEQUENCE [LARGE SCALE GENOMIC DNA]</scope>
    <source>
        <strain evidence="2">M8</strain>
    </source>
</reference>
<feature type="transmembrane region" description="Helical" evidence="1">
    <location>
        <begin position="47"/>
        <end position="71"/>
    </location>
</feature>
<organism evidence="2 3">
    <name type="scientific">Planococcus rifietoensis</name>
    <dbReference type="NCBI Taxonomy" id="200991"/>
    <lineage>
        <taxon>Bacteria</taxon>
        <taxon>Bacillati</taxon>
        <taxon>Bacillota</taxon>
        <taxon>Bacilli</taxon>
        <taxon>Bacillales</taxon>
        <taxon>Caryophanaceae</taxon>
        <taxon>Planococcus</taxon>
    </lineage>
</organism>
<dbReference type="RefSeq" id="WP_058380786.1">
    <property type="nucleotide sequence ID" value="NZ_CP013659.2"/>
</dbReference>
<dbReference type="EMBL" id="CP013659">
    <property type="protein sequence ID" value="ALS74078.1"/>
    <property type="molecule type" value="Genomic_DNA"/>
</dbReference>
<feature type="transmembrane region" description="Helical" evidence="1">
    <location>
        <begin position="92"/>
        <end position="121"/>
    </location>
</feature>
<feature type="transmembrane region" description="Helical" evidence="1">
    <location>
        <begin position="12"/>
        <end position="35"/>
    </location>
</feature>